<dbReference type="Proteomes" id="UP000002495">
    <property type="component" value="Chromosome"/>
</dbReference>
<proteinExistence type="predicted"/>
<name>Q7VFY0_HELHP</name>
<gene>
    <name evidence="1" type="ordered locus">HH_1545</name>
</gene>
<keyword evidence="2" id="KW-1185">Reference proteome</keyword>
<evidence type="ECO:0000313" key="1">
    <source>
        <dbReference type="EMBL" id="AAP78142.1"/>
    </source>
</evidence>
<evidence type="ECO:0000313" key="2">
    <source>
        <dbReference type="Proteomes" id="UP000002495"/>
    </source>
</evidence>
<sequence length="206" mass="24769">MQGCSFCIVLELISIFSKVFCYTFSISFHTLITFIPACRTYFAVLFNKQHRIYHTNHFINITSKWKVINDCVANYFIFINKEATAKCNCTIKKHIIITRDLFCNIRYHRECYCANPSLIYRHISPRKMHFFRINRYSNHFYTACFKIFHAFVKSNNLTRTYKSKILRPKKYNCTILTDVFVEVKTILKSSICFNRLRCKIWCWFCN</sequence>
<dbReference type="eggNOG" id="ENOG502ZHGF">
    <property type="taxonomic scope" value="Bacteria"/>
</dbReference>
<accession>Q7VFY0</accession>
<dbReference type="HOGENOM" id="CLU_1330410_0_0_7"/>
<organism evidence="1 2">
    <name type="scientific">Helicobacter hepaticus (strain ATCC 51449 / 3B1)</name>
    <dbReference type="NCBI Taxonomy" id="235279"/>
    <lineage>
        <taxon>Bacteria</taxon>
        <taxon>Pseudomonadati</taxon>
        <taxon>Campylobacterota</taxon>
        <taxon>Epsilonproteobacteria</taxon>
        <taxon>Campylobacterales</taxon>
        <taxon>Helicobacteraceae</taxon>
        <taxon>Helicobacter</taxon>
    </lineage>
</organism>
<dbReference type="AlphaFoldDB" id="Q7VFY0"/>
<reference evidence="1 2" key="1">
    <citation type="journal article" date="2003" name="Proc. Natl. Acad. Sci. U.S.A.">
        <title>The complete genome sequence of the carcinogenic bacterium Helicobacter hepaticus.</title>
        <authorList>
            <person name="Suerbaum S."/>
            <person name="Josenhans C."/>
            <person name="Sterzenbach T."/>
            <person name="Drescher B."/>
            <person name="Brandt P."/>
            <person name="Bell M."/>
            <person name="Droege M."/>
            <person name="Fartmann B."/>
            <person name="Fischer H.-P."/>
            <person name="Ge Z."/>
            <person name="Hoerster A."/>
            <person name="Holland R."/>
            <person name="Klein K."/>
            <person name="Koenig J."/>
            <person name="Macko L."/>
            <person name="Mendz G.L."/>
            <person name="Nyakatura G."/>
            <person name="Schauer D.B."/>
            <person name="Shen Z."/>
            <person name="Weber J."/>
            <person name="Frosch M."/>
            <person name="Fox J.G."/>
        </authorList>
    </citation>
    <scope>NUCLEOTIDE SEQUENCE [LARGE SCALE GENOMIC DNA]</scope>
    <source>
        <strain evidence="2">ATCC 51449 / 3B1</strain>
    </source>
</reference>
<dbReference type="EMBL" id="AE017125">
    <property type="protein sequence ID" value="AAP78142.1"/>
    <property type="molecule type" value="Genomic_DNA"/>
</dbReference>
<dbReference type="KEGG" id="hhe:HH_1545"/>
<protein>
    <submittedName>
        <fullName evidence="1">Uncharacterized protein</fullName>
    </submittedName>
</protein>
<dbReference type="STRING" id="235279.HH_1545"/>